<dbReference type="InterPro" id="IPR006131">
    <property type="entry name" value="Asp_carbamoyltransf_Asp/Orn-bd"/>
</dbReference>
<feature type="domain" description="Aspartate/ornithine carbamoyltransferase carbamoyl-P binding" evidence="8">
    <location>
        <begin position="8"/>
        <end position="148"/>
    </location>
</feature>
<dbReference type="Proteomes" id="UP000241093">
    <property type="component" value="Unassembled WGS sequence"/>
</dbReference>
<evidence type="ECO:0000259" key="7">
    <source>
        <dbReference type="Pfam" id="PF00185"/>
    </source>
</evidence>
<dbReference type="EC" id="2.1.3.3" evidence="3 6"/>
<protein>
    <recommendedName>
        <fullName evidence="3 6">Ornithine carbamoyltransferase</fullName>
        <shortName evidence="6">OTCase</shortName>
        <ecNumber evidence="3 6">2.1.3.3</ecNumber>
    </recommendedName>
</protein>
<feature type="binding site" evidence="6">
    <location>
        <begin position="235"/>
        <end position="236"/>
    </location>
    <ligand>
        <name>L-ornithine</name>
        <dbReference type="ChEBI" id="CHEBI:46911"/>
    </ligand>
</feature>
<feature type="binding site" evidence="6">
    <location>
        <position position="84"/>
    </location>
    <ligand>
        <name>carbamoyl phosphate</name>
        <dbReference type="ChEBI" id="CHEBI:58228"/>
    </ligand>
</feature>
<dbReference type="HAMAP" id="MF_01109">
    <property type="entry name" value="OTCase"/>
    <property type="match status" value="1"/>
</dbReference>
<feature type="binding site" evidence="6">
    <location>
        <position position="317"/>
    </location>
    <ligand>
        <name>carbamoyl phosphate</name>
        <dbReference type="ChEBI" id="CHEBI:58228"/>
    </ligand>
</feature>
<dbReference type="PRINTS" id="PR00100">
    <property type="entry name" value="AOTCASE"/>
</dbReference>
<dbReference type="NCBIfam" id="TIGR00658">
    <property type="entry name" value="orni_carb_tr"/>
    <property type="match status" value="1"/>
</dbReference>
<reference evidence="9 10" key="1">
    <citation type="submission" date="2015-04" db="EMBL/GenBank/DDBJ databases">
        <title>Genome sequence of Mycoplasma leachii strain 06049.</title>
        <authorList>
            <person name="Sirand-Pugnet P."/>
            <person name="Breton M."/>
            <person name="Dordet-Frisoni E."/>
            <person name="Baranowski E."/>
            <person name="Barre A."/>
            <person name="Couture C."/>
            <person name="Dupuy V."/>
            <person name="Gaurivaud P."/>
            <person name="Jacob D."/>
            <person name="Lemaitre C."/>
            <person name="Manso-Silvan L."/>
            <person name="Nikolski M."/>
            <person name="Nouvel L.-X."/>
            <person name="Poumarat F."/>
            <person name="Tardy F."/>
            <person name="Thebault P."/>
            <person name="Theil S."/>
            <person name="Citti C."/>
            <person name="Thiaucourt F."/>
            <person name="Blanchard A."/>
        </authorList>
    </citation>
    <scope>NUCLEOTIDE SEQUENCE [LARGE SCALE GENOMIC DNA]</scope>
    <source>
        <strain evidence="9 10">06049</strain>
    </source>
</reference>
<dbReference type="InterPro" id="IPR024904">
    <property type="entry name" value="OTCase_ArgI"/>
</dbReference>
<comment type="caution">
    <text evidence="9">The sequence shown here is derived from an EMBL/GenBank/DDBJ whole genome shotgun (WGS) entry which is preliminary data.</text>
</comment>
<dbReference type="PROSITE" id="PS00097">
    <property type="entry name" value="CARBAMOYLTRANSFERASE"/>
    <property type="match status" value="1"/>
</dbReference>
<proteinExistence type="inferred from homology"/>
<comment type="subcellular location">
    <subcellularLocation>
        <location evidence="6">Cytoplasm</location>
    </subcellularLocation>
</comment>
<evidence type="ECO:0000256" key="1">
    <source>
        <dbReference type="ARBA" id="ARBA00003822"/>
    </source>
</evidence>
<feature type="binding site" evidence="6">
    <location>
        <position position="108"/>
    </location>
    <ligand>
        <name>carbamoyl phosphate</name>
        <dbReference type="ChEBI" id="CHEBI:58228"/>
    </ligand>
</feature>
<dbReference type="GO" id="GO:0005737">
    <property type="term" value="C:cytoplasm"/>
    <property type="evidence" value="ECO:0007669"/>
    <property type="project" value="UniProtKB-SubCell"/>
</dbReference>
<dbReference type="PANTHER" id="PTHR45753">
    <property type="entry name" value="ORNITHINE CARBAMOYLTRANSFERASE, MITOCHONDRIAL"/>
    <property type="match status" value="1"/>
</dbReference>
<dbReference type="GO" id="GO:0004585">
    <property type="term" value="F:ornithine carbamoyltransferase activity"/>
    <property type="evidence" value="ECO:0007669"/>
    <property type="project" value="UniProtKB-UniRule"/>
</dbReference>
<name>A0A2T4I937_9MOLU</name>
<keyword evidence="4 6" id="KW-0808">Transferase</keyword>
<feature type="binding site" evidence="6">
    <location>
        <begin position="135"/>
        <end position="138"/>
    </location>
    <ligand>
        <name>carbamoyl phosphate</name>
        <dbReference type="ChEBI" id="CHEBI:58228"/>
    </ligand>
</feature>
<comment type="similarity">
    <text evidence="2 6">Belongs to the aspartate/ornithine carbamoyltransferase superfamily. OTCase family.</text>
</comment>
<evidence type="ECO:0000313" key="9">
    <source>
        <dbReference type="EMBL" id="PTD31028.1"/>
    </source>
</evidence>
<evidence type="ECO:0000256" key="3">
    <source>
        <dbReference type="ARBA" id="ARBA00013007"/>
    </source>
</evidence>
<evidence type="ECO:0000313" key="10">
    <source>
        <dbReference type="Proteomes" id="UP000241093"/>
    </source>
</evidence>
<feature type="binding site" evidence="6">
    <location>
        <begin position="272"/>
        <end position="273"/>
    </location>
    <ligand>
        <name>carbamoyl phosphate</name>
        <dbReference type="ChEBI" id="CHEBI:58228"/>
    </ligand>
</feature>
<dbReference type="GO" id="GO:0042450">
    <property type="term" value="P:L-arginine biosynthetic process via ornithine"/>
    <property type="evidence" value="ECO:0007669"/>
    <property type="project" value="UniProtKB-UniRule"/>
</dbReference>
<accession>A0A2T4I937</accession>
<dbReference type="InterPro" id="IPR006132">
    <property type="entry name" value="Asp/Orn_carbamoyltranf_P-bd"/>
</dbReference>
<dbReference type="Pfam" id="PF02729">
    <property type="entry name" value="OTCace_N"/>
    <property type="match status" value="1"/>
</dbReference>
<evidence type="ECO:0000256" key="6">
    <source>
        <dbReference type="HAMAP-Rule" id="MF_01109"/>
    </source>
</evidence>
<feature type="domain" description="Aspartate/ornithine carbamoyltransferase Asp/Orn-binding" evidence="7">
    <location>
        <begin position="154"/>
        <end position="326"/>
    </location>
</feature>
<evidence type="ECO:0000256" key="5">
    <source>
        <dbReference type="ARBA" id="ARBA00048772"/>
    </source>
</evidence>
<dbReference type="PANTHER" id="PTHR45753:SF2">
    <property type="entry name" value="ORNITHINE CARBAMOYLTRANSFERASE"/>
    <property type="match status" value="1"/>
</dbReference>
<comment type="catalytic activity">
    <reaction evidence="5 6">
        <text>carbamoyl phosphate + L-ornithine = L-citrulline + phosphate + H(+)</text>
        <dbReference type="Rhea" id="RHEA:19513"/>
        <dbReference type="ChEBI" id="CHEBI:15378"/>
        <dbReference type="ChEBI" id="CHEBI:43474"/>
        <dbReference type="ChEBI" id="CHEBI:46911"/>
        <dbReference type="ChEBI" id="CHEBI:57743"/>
        <dbReference type="ChEBI" id="CHEBI:58228"/>
        <dbReference type="EC" id="2.1.3.3"/>
    </reaction>
</comment>
<dbReference type="FunFam" id="3.40.50.1370:FF:000008">
    <property type="entry name" value="Ornithine carbamoyltransferase"/>
    <property type="match status" value="1"/>
</dbReference>
<dbReference type="GO" id="GO:0019240">
    <property type="term" value="P:citrulline biosynthetic process"/>
    <property type="evidence" value="ECO:0007669"/>
    <property type="project" value="TreeGrafter"/>
</dbReference>
<feature type="binding site" evidence="6">
    <location>
        <begin position="57"/>
        <end position="60"/>
    </location>
    <ligand>
        <name>carbamoyl phosphate</name>
        <dbReference type="ChEBI" id="CHEBI:58228"/>
    </ligand>
</feature>
<dbReference type="NCBIfam" id="NF003286">
    <property type="entry name" value="PRK04284.1"/>
    <property type="match status" value="1"/>
</dbReference>
<organism evidence="9 10">
    <name type="scientific">Mycoplasma leachii 06049</name>
    <dbReference type="NCBI Taxonomy" id="1188244"/>
    <lineage>
        <taxon>Bacteria</taxon>
        <taxon>Bacillati</taxon>
        <taxon>Mycoplasmatota</taxon>
        <taxon>Mollicutes</taxon>
        <taxon>Mycoplasmataceae</taxon>
        <taxon>Mycoplasma</taxon>
    </lineage>
</organism>
<dbReference type="InterPro" id="IPR002292">
    <property type="entry name" value="Orn/put_carbamltrans"/>
</dbReference>
<dbReference type="EMBL" id="LAUU01000010">
    <property type="protein sequence ID" value="PTD31028.1"/>
    <property type="molecule type" value="Genomic_DNA"/>
</dbReference>
<evidence type="ECO:0000256" key="2">
    <source>
        <dbReference type="ARBA" id="ARBA00007805"/>
    </source>
</evidence>
<feature type="binding site" evidence="6">
    <location>
        <position position="231"/>
    </location>
    <ligand>
        <name>L-ornithine</name>
        <dbReference type="ChEBI" id="CHEBI:46911"/>
    </ligand>
</feature>
<dbReference type="InterPro" id="IPR036901">
    <property type="entry name" value="Asp/Orn_carbamoylTrfase_sf"/>
</dbReference>
<feature type="binding site" evidence="6">
    <location>
        <position position="167"/>
    </location>
    <ligand>
        <name>L-ornithine</name>
        <dbReference type="ChEBI" id="CHEBI:46911"/>
    </ligand>
</feature>
<dbReference type="AlphaFoldDB" id="A0A2T4I937"/>
<dbReference type="InterPro" id="IPR006130">
    <property type="entry name" value="Asp/Orn_carbamoylTrfase"/>
</dbReference>
<dbReference type="RefSeq" id="WP_107670004.1">
    <property type="nucleotide sequence ID" value="NZ_LAUU01000010.1"/>
</dbReference>
<dbReference type="PRINTS" id="PR00102">
    <property type="entry name" value="OTCASE"/>
</dbReference>
<dbReference type="GO" id="GO:0016597">
    <property type="term" value="F:amino acid binding"/>
    <property type="evidence" value="ECO:0007669"/>
    <property type="project" value="InterPro"/>
</dbReference>
<dbReference type="Pfam" id="PF00185">
    <property type="entry name" value="OTCace"/>
    <property type="match status" value="1"/>
</dbReference>
<evidence type="ECO:0000256" key="4">
    <source>
        <dbReference type="ARBA" id="ARBA00022679"/>
    </source>
</evidence>
<evidence type="ECO:0000259" key="8">
    <source>
        <dbReference type="Pfam" id="PF02729"/>
    </source>
</evidence>
<keyword evidence="6" id="KW-0963">Cytoplasm</keyword>
<dbReference type="Gene3D" id="3.40.50.1370">
    <property type="entry name" value="Aspartate/ornithine carbamoyltransferase"/>
    <property type="match status" value="2"/>
</dbReference>
<comment type="function">
    <text evidence="1">Reversibly catalyzes the transfer of the carbamoyl group from carbamoyl phosphate (CP) to the N(epsilon) atom of ornithine (ORN) to produce L-citrulline.</text>
</comment>
<sequence length="331" mass="37119">MALNLKGKSFLKLLDFSPREIRYLLDLSRDLKRAKYAGNEVQTMQGKNVVLLFQKDSTRTRCAFEVAALDQGAHVTYLGPSGSQFGKKESVADTAKVLGRMYDAIEFRGYEQSVVEDLAKYSGVPVYNGLTNEFHPTQILADFLTVEEYKGNLKGLKFVFAGDTRNNVATSLMVGCAKMGMHFVGAAPKELWPSEDLVNKSKEIAKETNATISFVEDMKQACSDADVIYTDVWVSMGEPAEVWESRINLLKPFQVNMDAIKVAKPDVIFMHCLPSFHDLNTEVGRQIYEKFGIPEMEVTNEVFESKHSVVFEEAENRLHTIKAVMVETIGK</sequence>
<dbReference type="SUPFAM" id="SSF53671">
    <property type="entry name" value="Aspartate/ornithine carbamoyltransferase"/>
    <property type="match status" value="1"/>
</dbReference>
<gene>
    <name evidence="9" type="primary">arcB-2</name>
    <name evidence="9" type="ORF">MLEAa_6390</name>
</gene>